<dbReference type="PANTHER" id="PTHR30055">
    <property type="entry name" value="HTH-TYPE TRANSCRIPTIONAL REGULATOR RUTR"/>
    <property type="match status" value="1"/>
</dbReference>
<keyword evidence="3 5" id="KW-0238">DNA-binding</keyword>
<dbReference type="GO" id="GO:0003700">
    <property type="term" value="F:DNA-binding transcription factor activity"/>
    <property type="evidence" value="ECO:0007669"/>
    <property type="project" value="TreeGrafter"/>
</dbReference>
<gene>
    <name evidence="7" type="ORF">SAMN02745225_01782</name>
</gene>
<dbReference type="InterPro" id="IPR036271">
    <property type="entry name" value="Tet_transcr_reg_TetR-rel_C_sf"/>
</dbReference>
<evidence type="ECO:0000313" key="7">
    <source>
        <dbReference type="EMBL" id="SHE84602.1"/>
    </source>
</evidence>
<dbReference type="SUPFAM" id="SSF46689">
    <property type="entry name" value="Homeodomain-like"/>
    <property type="match status" value="1"/>
</dbReference>
<evidence type="ECO:0000256" key="3">
    <source>
        <dbReference type="ARBA" id="ARBA00023125"/>
    </source>
</evidence>
<keyword evidence="1" id="KW-0678">Repressor</keyword>
<proteinExistence type="predicted"/>
<dbReference type="EMBL" id="FQUL01000029">
    <property type="protein sequence ID" value="SHE84602.1"/>
    <property type="molecule type" value="Genomic_DNA"/>
</dbReference>
<keyword evidence="8" id="KW-1185">Reference proteome</keyword>
<dbReference type="RefSeq" id="WP_072791494.1">
    <property type="nucleotide sequence ID" value="NZ_FQUL01000029.1"/>
</dbReference>
<dbReference type="STRING" id="1121881.SAMN02745225_01782"/>
<dbReference type="PANTHER" id="PTHR30055:SF151">
    <property type="entry name" value="TRANSCRIPTIONAL REGULATORY PROTEIN"/>
    <property type="match status" value="1"/>
</dbReference>
<dbReference type="PRINTS" id="PR00455">
    <property type="entry name" value="HTHTETR"/>
</dbReference>
<feature type="domain" description="HTH tetR-type" evidence="6">
    <location>
        <begin position="16"/>
        <end position="76"/>
    </location>
</feature>
<evidence type="ECO:0000256" key="4">
    <source>
        <dbReference type="ARBA" id="ARBA00023163"/>
    </source>
</evidence>
<reference evidence="8" key="1">
    <citation type="submission" date="2016-11" db="EMBL/GenBank/DDBJ databases">
        <authorList>
            <person name="Varghese N."/>
            <person name="Submissions S."/>
        </authorList>
    </citation>
    <scope>NUCLEOTIDE SEQUENCE [LARGE SCALE GENOMIC DNA]</scope>
    <source>
        <strain evidence="8">DSM 19514</strain>
    </source>
</reference>
<dbReference type="Pfam" id="PF00440">
    <property type="entry name" value="TetR_N"/>
    <property type="match status" value="1"/>
</dbReference>
<dbReference type="PRINTS" id="PR00400">
    <property type="entry name" value="TETREPRESSOR"/>
</dbReference>
<dbReference type="OrthoDB" id="329481at2"/>
<evidence type="ECO:0000313" key="8">
    <source>
        <dbReference type="Proteomes" id="UP000184295"/>
    </source>
</evidence>
<sequence length="227" mass="25614">MEPLAVRAERKPFRGRLTRDAIVHAAIKMIDADDISGFSMRKLGKSLGVEAMALYHHFKNREEILEAVAEEITAEITANDAVDSGKSWQDQIKISSQTALDVMRSHKGALSLMLEHGKISAPWMMWHEQQLGILLGAGLPPREAIAAFRAISSYIFGFTGFETRYRPIMEKKDSVNVMIEEFRKSDYTNLKSATDYFRRDWDDQFDAGLDLLISGIEAQIDMLSKVS</sequence>
<dbReference type="GO" id="GO:0046677">
    <property type="term" value="P:response to antibiotic"/>
    <property type="evidence" value="ECO:0007669"/>
    <property type="project" value="InterPro"/>
</dbReference>
<dbReference type="Gene3D" id="1.10.357.10">
    <property type="entry name" value="Tetracycline Repressor, domain 2"/>
    <property type="match status" value="1"/>
</dbReference>
<dbReference type="GO" id="GO:0000976">
    <property type="term" value="F:transcription cis-regulatory region binding"/>
    <property type="evidence" value="ECO:0007669"/>
    <property type="project" value="TreeGrafter"/>
</dbReference>
<keyword evidence="2" id="KW-0805">Transcription regulation</keyword>
<accession>A0A1M4WUG4</accession>
<dbReference type="Proteomes" id="UP000184295">
    <property type="component" value="Unassembled WGS sequence"/>
</dbReference>
<dbReference type="InterPro" id="IPR009057">
    <property type="entry name" value="Homeodomain-like_sf"/>
</dbReference>
<dbReference type="InterPro" id="IPR001647">
    <property type="entry name" value="HTH_TetR"/>
</dbReference>
<protein>
    <submittedName>
        <fullName evidence="7">Transcriptional regulator, TetR family</fullName>
    </submittedName>
</protein>
<dbReference type="GO" id="GO:0045892">
    <property type="term" value="P:negative regulation of DNA-templated transcription"/>
    <property type="evidence" value="ECO:0007669"/>
    <property type="project" value="InterPro"/>
</dbReference>
<dbReference type="InterPro" id="IPR050109">
    <property type="entry name" value="HTH-type_TetR-like_transc_reg"/>
</dbReference>
<evidence type="ECO:0000256" key="2">
    <source>
        <dbReference type="ARBA" id="ARBA00023015"/>
    </source>
</evidence>
<dbReference type="SUPFAM" id="SSF48498">
    <property type="entry name" value="Tetracyclin repressor-like, C-terminal domain"/>
    <property type="match status" value="1"/>
</dbReference>
<dbReference type="Gene3D" id="1.10.10.60">
    <property type="entry name" value="Homeodomain-like"/>
    <property type="match status" value="1"/>
</dbReference>
<dbReference type="InterPro" id="IPR004111">
    <property type="entry name" value="Repressor_TetR_C"/>
</dbReference>
<evidence type="ECO:0000256" key="5">
    <source>
        <dbReference type="PROSITE-ProRule" id="PRU00335"/>
    </source>
</evidence>
<dbReference type="InterPro" id="IPR003012">
    <property type="entry name" value="Tet_transcr_reg_TetR"/>
</dbReference>
<organism evidence="7 8">
    <name type="scientific">Ferrithrix thermotolerans DSM 19514</name>
    <dbReference type="NCBI Taxonomy" id="1121881"/>
    <lineage>
        <taxon>Bacteria</taxon>
        <taxon>Bacillati</taxon>
        <taxon>Actinomycetota</taxon>
        <taxon>Acidimicrobiia</taxon>
        <taxon>Acidimicrobiales</taxon>
        <taxon>Acidimicrobiaceae</taxon>
        <taxon>Ferrithrix</taxon>
    </lineage>
</organism>
<evidence type="ECO:0000256" key="1">
    <source>
        <dbReference type="ARBA" id="ARBA00022491"/>
    </source>
</evidence>
<dbReference type="AlphaFoldDB" id="A0A1M4WUG4"/>
<keyword evidence="4" id="KW-0804">Transcription</keyword>
<dbReference type="Pfam" id="PF02909">
    <property type="entry name" value="TetR_C_1"/>
    <property type="match status" value="1"/>
</dbReference>
<name>A0A1M4WUG4_9ACTN</name>
<feature type="DNA-binding region" description="H-T-H motif" evidence="5">
    <location>
        <begin position="39"/>
        <end position="58"/>
    </location>
</feature>
<evidence type="ECO:0000259" key="6">
    <source>
        <dbReference type="PROSITE" id="PS50977"/>
    </source>
</evidence>
<dbReference type="PROSITE" id="PS50977">
    <property type="entry name" value="HTH_TETR_2"/>
    <property type="match status" value="1"/>
</dbReference>